<dbReference type="SMART" id="SM01266">
    <property type="entry name" value="Mac"/>
    <property type="match status" value="1"/>
</dbReference>
<dbReference type="InterPro" id="IPR011004">
    <property type="entry name" value="Trimer_LpxA-like_sf"/>
</dbReference>
<dbReference type="Proteomes" id="UP001431209">
    <property type="component" value="Unassembled WGS sequence"/>
</dbReference>
<keyword evidence="2" id="KW-0808">Transferase</keyword>
<proteinExistence type="inferred from homology"/>
<dbReference type="Pfam" id="PF00132">
    <property type="entry name" value="Hexapep"/>
    <property type="match status" value="1"/>
</dbReference>
<dbReference type="PANTHER" id="PTHR23416">
    <property type="entry name" value="SIALIC ACID SYNTHASE-RELATED"/>
    <property type="match status" value="1"/>
</dbReference>
<dbReference type="InterPro" id="IPR051159">
    <property type="entry name" value="Hexapeptide_acetyltransf"/>
</dbReference>
<comment type="caution">
    <text evidence="4">The sequence shown here is derived from an EMBL/GenBank/DDBJ whole genome shotgun (WGS) entry which is preliminary data.</text>
</comment>
<dbReference type="EMBL" id="JAOPGA020000288">
    <property type="protein sequence ID" value="KAL0477950.1"/>
    <property type="molecule type" value="Genomic_DNA"/>
</dbReference>
<evidence type="ECO:0000313" key="5">
    <source>
        <dbReference type="Proteomes" id="UP001431209"/>
    </source>
</evidence>
<dbReference type="PANTHER" id="PTHR23416:SF23">
    <property type="entry name" value="ACETYLTRANSFERASE C18B11.09C-RELATED"/>
    <property type="match status" value="1"/>
</dbReference>
<evidence type="ECO:0000313" key="4">
    <source>
        <dbReference type="EMBL" id="KAL0477950.1"/>
    </source>
</evidence>
<reference evidence="4 5" key="1">
    <citation type="submission" date="2024-03" db="EMBL/GenBank/DDBJ databases">
        <title>The Acrasis kona genome and developmental transcriptomes reveal deep origins of eukaryotic multicellular pathways.</title>
        <authorList>
            <person name="Sheikh S."/>
            <person name="Fu C.-J."/>
            <person name="Brown M.W."/>
            <person name="Baldauf S.L."/>
        </authorList>
    </citation>
    <scope>NUCLEOTIDE SEQUENCE [LARGE SCALE GENOMIC DNA]</scope>
    <source>
        <strain evidence="4 5">ATCC MYA-3509</strain>
    </source>
</reference>
<dbReference type="GO" id="GO:0008374">
    <property type="term" value="F:O-acyltransferase activity"/>
    <property type="evidence" value="ECO:0007669"/>
    <property type="project" value="TreeGrafter"/>
</dbReference>
<organism evidence="4 5">
    <name type="scientific">Acrasis kona</name>
    <dbReference type="NCBI Taxonomy" id="1008807"/>
    <lineage>
        <taxon>Eukaryota</taxon>
        <taxon>Discoba</taxon>
        <taxon>Heterolobosea</taxon>
        <taxon>Tetramitia</taxon>
        <taxon>Eutetramitia</taxon>
        <taxon>Acrasidae</taxon>
        <taxon>Acrasis</taxon>
    </lineage>
</organism>
<sequence length="186" mass="20273">MSELDVMVAGGPYNPMDTILVDLRTKCRLKVEEFNKTSEAEPMKRVEILMSLFGYAGKGIRIKPDFRCDYGCNIHVGENFYMNHNCVILDCAPVVIGNNCMCAPGVQIYASTRDICPEKRNRRPNYTEISKPVKIGHNVWLCGGSIICPGVTIGDNVVVAAGSVVVGDVPSNVIVGGNPAKVIRQL</sequence>
<evidence type="ECO:0000259" key="3">
    <source>
        <dbReference type="SMART" id="SM01266"/>
    </source>
</evidence>
<evidence type="ECO:0000256" key="2">
    <source>
        <dbReference type="ARBA" id="ARBA00022679"/>
    </source>
</evidence>
<evidence type="ECO:0000256" key="1">
    <source>
        <dbReference type="ARBA" id="ARBA00007274"/>
    </source>
</evidence>
<keyword evidence="5" id="KW-1185">Reference proteome</keyword>
<comment type="similarity">
    <text evidence="1">Belongs to the transferase hexapeptide repeat family.</text>
</comment>
<dbReference type="InterPro" id="IPR024688">
    <property type="entry name" value="Mac_dom"/>
</dbReference>
<accession>A0AAW2YL40</accession>
<dbReference type="SUPFAM" id="SSF51161">
    <property type="entry name" value="Trimeric LpxA-like enzymes"/>
    <property type="match status" value="1"/>
</dbReference>
<feature type="domain" description="Maltose/galactoside acetyltransferase" evidence="3">
    <location>
        <begin position="4"/>
        <end position="58"/>
    </location>
</feature>
<dbReference type="InterPro" id="IPR001451">
    <property type="entry name" value="Hexapep"/>
</dbReference>
<name>A0AAW2YL40_9EUKA</name>
<gene>
    <name evidence="4" type="ORF">AKO1_005369</name>
</gene>
<dbReference type="GO" id="GO:0005829">
    <property type="term" value="C:cytosol"/>
    <property type="evidence" value="ECO:0007669"/>
    <property type="project" value="TreeGrafter"/>
</dbReference>
<dbReference type="AlphaFoldDB" id="A0AAW2YL40"/>
<dbReference type="CDD" id="cd03357">
    <property type="entry name" value="LbH_MAT_GAT"/>
    <property type="match status" value="1"/>
</dbReference>
<protein>
    <submittedName>
        <fullName evidence="4">Maa</fullName>
    </submittedName>
</protein>
<dbReference type="Pfam" id="PF12464">
    <property type="entry name" value="Mac"/>
    <property type="match status" value="1"/>
</dbReference>
<dbReference type="GO" id="GO:0016407">
    <property type="term" value="F:acetyltransferase activity"/>
    <property type="evidence" value="ECO:0007669"/>
    <property type="project" value="InterPro"/>
</dbReference>
<dbReference type="Gene3D" id="2.160.10.10">
    <property type="entry name" value="Hexapeptide repeat proteins"/>
    <property type="match status" value="1"/>
</dbReference>